<organism evidence="1 2">
    <name type="scientific">Kickxella alabastrina</name>
    <dbReference type="NCBI Taxonomy" id="61397"/>
    <lineage>
        <taxon>Eukaryota</taxon>
        <taxon>Fungi</taxon>
        <taxon>Fungi incertae sedis</taxon>
        <taxon>Zoopagomycota</taxon>
        <taxon>Kickxellomycotina</taxon>
        <taxon>Kickxellomycetes</taxon>
        <taxon>Kickxellales</taxon>
        <taxon>Kickxellaceae</taxon>
        <taxon>Kickxella</taxon>
    </lineage>
</organism>
<proteinExistence type="predicted"/>
<comment type="caution">
    <text evidence="1">The sequence shown here is derived from an EMBL/GenBank/DDBJ whole genome shotgun (WGS) entry which is preliminary data.</text>
</comment>
<sequence>MAGSKAWTAPKAAALYLSANRGYSQYNGRRYNNYQQHNDDPHLSSQQFSNQQHYDPQHNSNHQYHDEQQWEYRPDGPEDGGVRLLRPTLWALGFTAGTFYLCSSSFADHRERLRVQSGGILAAIGLRTQQYDEEERVWALMSDGHVRRLVGRAHAVSGEKHARAIRRIAHLPAWVPLELKRTGVMLADKWYRLSAGERCVYTIVGLNAVVFGMWQIPRLLPFMARNFLHDPRSGRSFTLLTSTFSHRELFHFAFNTIALVSFGTSVADIMGVEHFTAFYLSAGVVSSLVSHLLMPLRPALMLPSLGASGAVYSVVGATMMMFPHAKIALIFLPFLPFTISQAFPALLAYDLAGAVLGWRSFNHVAHLAGGLYGIAYMEWGAKQWARLTLYIEERRARKAPKDN</sequence>
<evidence type="ECO:0000313" key="2">
    <source>
        <dbReference type="Proteomes" id="UP001150581"/>
    </source>
</evidence>
<dbReference type="EMBL" id="JANBPG010003036">
    <property type="protein sequence ID" value="KAJ1883883.1"/>
    <property type="molecule type" value="Genomic_DNA"/>
</dbReference>
<accession>A0ACC1HZA8</accession>
<name>A0ACC1HZA8_9FUNG</name>
<protein>
    <submittedName>
        <fullName evidence="1">Uncharacterized protein</fullName>
    </submittedName>
</protein>
<evidence type="ECO:0000313" key="1">
    <source>
        <dbReference type="EMBL" id="KAJ1883883.1"/>
    </source>
</evidence>
<reference evidence="1" key="1">
    <citation type="submission" date="2022-07" db="EMBL/GenBank/DDBJ databases">
        <title>Phylogenomic reconstructions and comparative analyses of Kickxellomycotina fungi.</title>
        <authorList>
            <person name="Reynolds N.K."/>
            <person name="Stajich J.E."/>
            <person name="Barry K."/>
            <person name="Grigoriev I.V."/>
            <person name="Crous P."/>
            <person name="Smith M.E."/>
        </authorList>
    </citation>
    <scope>NUCLEOTIDE SEQUENCE</scope>
    <source>
        <strain evidence="1">Benny 63K</strain>
    </source>
</reference>
<gene>
    <name evidence="1" type="ORF">LPJ66_010882</name>
</gene>
<dbReference type="Proteomes" id="UP001150581">
    <property type="component" value="Unassembled WGS sequence"/>
</dbReference>
<keyword evidence="2" id="KW-1185">Reference proteome</keyword>